<keyword evidence="1" id="KW-1133">Transmembrane helix</keyword>
<dbReference type="Proteomes" id="UP001597053">
    <property type="component" value="Unassembled WGS sequence"/>
</dbReference>
<evidence type="ECO:0000256" key="1">
    <source>
        <dbReference type="SAM" id="Phobius"/>
    </source>
</evidence>
<keyword evidence="1" id="KW-0812">Transmembrane</keyword>
<evidence type="ECO:0000313" key="2">
    <source>
        <dbReference type="EMBL" id="MFD0788142.1"/>
    </source>
</evidence>
<keyword evidence="3" id="KW-1185">Reference proteome</keyword>
<dbReference type="EMBL" id="JBHTHM010002530">
    <property type="protein sequence ID" value="MFD0788142.1"/>
    <property type="molecule type" value="Genomic_DNA"/>
</dbReference>
<feature type="transmembrane region" description="Helical" evidence="1">
    <location>
        <begin position="43"/>
        <end position="68"/>
    </location>
</feature>
<gene>
    <name evidence="2" type="ORF">ACFQZ8_29885</name>
</gene>
<comment type="caution">
    <text evidence="2">The sequence shown here is derived from an EMBL/GenBank/DDBJ whole genome shotgun (WGS) entry which is preliminary data.</text>
</comment>
<accession>A0ABW3AB41</accession>
<reference evidence="3" key="1">
    <citation type="journal article" date="2019" name="Int. J. Syst. Evol. Microbiol.">
        <title>The Global Catalogue of Microorganisms (GCM) 10K type strain sequencing project: providing services to taxonomists for standard genome sequencing and annotation.</title>
        <authorList>
            <consortium name="The Broad Institute Genomics Platform"/>
            <consortium name="The Broad Institute Genome Sequencing Center for Infectious Disease"/>
            <person name="Wu L."/>
            <person name="Ma J."/>
        </authorList>
    </citation>
    <scope>NUCLEOTIDE SEQUENCE [LARGE SCALE GENOMIC DNA]</scope>
    <source>
        <strain evidence="3">JCM 32148</strain>
    </source>
</reference>
<keyword evidence="1" id="KW-0472">Membrane</keyword>
<protein>
    <submittedName>
        <fullName evidence="2">Uncharacterized protein</fullName>
    </submittedName>
</protein>
<feature type="transmembrane region" description="Helical" evidence="1">
    <location>
        <begin position="14"/>
        <end position="37"/>
    </location>
</feature>
<sequence>MDDVRMLWWDRPELIEAVAAFCAGVVFAAQGLPLAAVSGFSDLVVAAPMTTIAPMCALLALIVGAAALGPRLPGWLAA</sequence>
<feature type="non-terminal residue" evidence="2">
    <location>
        <position position="78"/>
    </location>
</feature>
<organism evidence="2 3">
    <name type="scientific">Micromonospora azadirachtae</name>
    <dbReference type="NCBI Taxonomy" id="1970735"/>
    <lineage>
        <taxon>Bacteria</taxon>
        <taxon>Bacillati</taxon>
        <taxon>Actinomycetota</taxon>
        <taxon>Actinomycetes</taxon>
        <taxon>Micromonosporales</taxon>
        <taxon>Micromonosporaceae</taxon>
        <taxon>Micromonospora</taxon>
    </lineage>
</organism>
<proteinExistence type="predicted"/>
<name>A0ABW3AB41_9ACTN</name>
<evidence type="ECO:0000313" key="3">
    <source>
        <dbReference type="Proteomes" id="UP001597053"/>
    </source>
</evidence>